<comment type="caution">
    <text evidence="4">The sequence shown here is derived from an EMBL/GenBank/DDBJ whole genome shotgun (WGS) entry which is preliminary data.</text>
</comment>
<feature type="compositionally biased region" description="Basic and acidic residues" evidence="1">
    <location>
        <begin position="327"/>
        <end position="337"/>
    </location>
</feature>
<reference evidence="4" key="1">
    <citation type="submission" date="2021-01" db="EMBL/GenBank/DDBJ databases">
        <title>Genome sequence of strain Noviherbaspirillum sp. DKR-6.</title>
        <authorList>
            <person name="Chaudhary D.K."/>
        </authorList>
    </citation>
    <scope>NUCLEOTIDE SEQUENCE</scope>
    <source>
        <strain evidence="4">DKR-6</strain>
    </source>
</reference>
<evidence type="ECO:0000259" key="3">
    <source>
        <dbReference type="Pfam" id="PF17761"/>
    </source>
</evidence>
<sequence>MTPLQFPGYQDWLRKLKDRIRNAQTRAVTAANRELVLLYWHIGREILDRQKLRGWGAKVVDQLAADLRTEFPEMRGFSARNLKYMRAFAQAWTDPEIVQTLSAQISWSHHCALLDKVKHAEERAWYAKAAASNGWSLAVLHHQIETQAHTRQGAAITNFSQTLPAPQSDLAQQLFKDPYILDFMTLAENAAERDLESGLIEHLKDFLLELGKGFAFIGRQHHLEVGGQDFYLDLLFYNTKLHCHVAIDLKMDDFKPEYAGKMQFYLAAIDAQLKSERDDPTIGLILCKTRNGIIVEYTLRDATRPIGVAEYRTLPPALAQALPSAEQLERELSRAADRSMPPQNE</sequence>
<dbReference type="InterPro" id="IPR041527">
    <property type="entry name" value="YhcG_N"/>
</dbReference>
<evidence type="ECO:0000313" key="5">
    <source>
        <dbReference type="Proteomes" id="UP000622890"/>
    </source>
</evidence>
<accession>A0A934VZZ1</accession>
<name>A0A934VZZ1_9BURK</name>
<dbReference type="InterPro" id="IPR011856">
    <property type="entry name" value="tRNA_endonuc-like_dom_sf"/>
</dbReference>
<dbReference type="GO" id="GO:0003676">
    <property type="term" value="F:nucleic acid binding"/>
    <property type="evidence" value="ECO:0007669"/>
    <property type="project" value="InterPro"/>
</dbReference>
<dbReference type="InterPro" id="IPR009362">
    <property type="entry name" value="YhcG_C"/>
</dbReference>
<protein>
    <submittedName>
        <fullName evidence="4">DUF1016 family protein</fullName>
    </submittedName>
</protein>
<dbReference type="PANTHER" id="PTHR30547:SF0">
    <property type="entry name" value="BLR8175 PROTEIN"/>
    <property type="match status" value="1"/>
</dbReference>
<feature type="domain" description="YhcG N-terminal" evidence="3">
    <location>
        <begin position="16"/>
        <end position="151"/>
    </location>
</feature>
<evidence type="ECO:0000259" key="2">
    <source>
        <dbReference type="Pfam" id="PF06250"/>
    </source>
</evidence>
<dbReference type="Gene3D" id="3.40.1350.10">
    <property type="match status" value="1"/>
</dbReference>
<keyword evidence="5" id="KW-1185">Reference proteome</keyword>
<dbReference type="EMBL" id="JAEPBG010000001">
    <property type="protein sequence ID" value="MBK4733541.1"/>
    <property type="molecule type" value="Genomic_DNA"/>
</dbReference>
<dbReference type="Pfam" id="PF06250">
    <property type="entry name" value="YhcG_C"/>
    <property type="match status" value="1"/>
</dbReference>
<dbReference type="AlphaFoldDB" id="A0A934VZZ1"/>
<dbReference type="Proteomes" id="UP000622890">
    <property type="component" value="Unassembled WGS sequence"/>
</dbReference>
<proteinExistence type="predicted"/>
<feature type="domain" description="YhcG PDDEXK nuclease" evidence="2">
    <location>
        <begin position="172"/>
        <end position="318"/>
    </location>
</feature>
<dbReference type="Pfam" id="PF17761">
    <property type="entry name" value="DUF1016_N"/>
    <property type="match status" value="1"/>
</dbReference>
<evidence type="ECO:0000313" key="4">
    <source>
        <dbReference type="EMBL" id="MBK4733541.1"/>
    </source>
</evidence>
<gene>
    <name evidence="4" type="ORF">JJB74_02820</name>
</gene>
<organism evidence="4 5">
    <name type="scientific">Noviherbaspirillum pedocola</name>
    <dbReference type="NCBI Taxonomy" id="2801341"/>
    <lineage>
        <taxon>Bacteria</taxon>
        <taxon>Pseudomonadati</taxon>
        <taxon>Pseudomonadota</taxon>
        <taxon>Betaproteobacteria</taxon>
        <taxon>Burkholderiales</taxon>
        <taxon>Oxalobacteraceae</taxon>
        <taxon>Noviherbaspirillum</taxon>
    </lineage>
</organism>
<dbReference type="PANTHER" id="PTHR30547">
    <property type="entry name" value="UNCHARACTERIZED PROTEIN YHCG-RELATED"/>
    <property type="match status" value="1"/>
</dbReference>
<feature type="region of interest" description="Disordered" evidence="1">
    <location>
        <begin position="325"/>
        <end position="345"/>
    </location>
</feature>
<dbReference type="InterPro" id="IPR053148">
    <property type="entry name" value="PD-DEXK-like_domain"/>
</dbReference>
<evidence type="ECO:0000256" key="1">
    <source>
        <dbReference type="SAM" id="MobiDB-lite"/>
    </source>
</evidence>
<dbReference type="RefSeq" id="WP_200590285.1">
    <property type="nucleotide sequence ID" value="NZ_JAEPBG010000001.1"/>
</dbReference>